<comment type="subcellular location">
    <subcellularLocation>
        <location evidence="1">Membrane</location>
        <topology evidence="1">Multi-pass membrane protein</topology>
    </subcellularLocation>
</comment>
<evidence type="ECO:0000256" key="4">
    <source>
        <dbReference type="ARBA" id="ARBA00022692"/>
    </source>
</evidence>
<dbReference type="Pfam" id="PF00153">
    <property type="entry name" value="Mito_carr"/>
    <property type="match status" value="1"/>
</dbReference>
<evidence type="ECO:0000256" key="10">
    <source>
        <dbReference type="SAM" id="MobiDB-lite"/>
    </source>
</evidence>
<dbReference type="PROSITE" id="PS50920">
    <property type="entry name" value="SOLCAR"/>
    <property type="match status" value="1"/>
</dbReference>
<name>A0ABR2LSH2_9ASPA</name>
<evidence type="ECO:0000313" key="11">
    <source>
        <dbReference type="EMBL" id="KAK8948254.1"/>
    </source>
</evidence>
<dbReference type="EMBL" id="JBBWWR010000016">
    <property type="protein sequence ID" value="KAK8948254.1"/>
    <property type="molecule type" value="Genomic_DNA"/>
</dbReference>
<evidence type="ECO:0000256" key="8">
    <source>
        <dbReference type="PROSITE-ProRule" id="PRU00282"/>
    </source>
</evidence>
<evidence type="ECO:0000256" key="3">
    <source>
        <dbReference type="ARBA" id="ARBA00022448"/>
    </source>
</evidence>
<gene>
    <name evidence="11" type="primary">PUMP2</name>
    <name evidence="11" type="ORF">KSP40_PGU022112</name>
</gene>
<keyword evidence="3 9" id="KW-0813">Transport</keyword>
<keyword evidence="12" id="KW-1185">Reference proteome</keyword>
<keyword evidence="4 8" id="KW-0812">Transmembrane</keyword>
<sequence>MADLAAGSEISFLGGFTSSAMAACFAEGEHHYLSAKKRNRHGRGHAHAPNRTYDHVTRVQTPPVERPLPPPGPPPSGMFGTIVTIAKEEGLAALWKGIIPGLHRQCVYGGLRIGLYEPVWKTLRHVPVCQEVCDLPPGRPRVRDKLQVTRHATTTQDAQSNKHQTAQQGRQACPSSGSGLQQWE</sequence>
<keyword evidence="5" id="KW-0677">Repeat</keyword>
<keyword evidence="7 8" id="KW-0472">Membrane</keyword>
<evidence type="ECO:0000256" key="9">
    <source>
        <dbReference type="RuleBase" id="RU000488"/>
    </source>
</evidence>
<evidence type="ECO:0000313" key="12">
    <source>
        <dbReference type="Proteomes" id="UP001412067"/>
    </source>
</evidence>
<comment type="similarity">
    <text evidence="2 9">Belongs to the mitochondrial carrier (TC 2.A.29) family.</text>
</comment>
<organism evidence="11 12">
    <name type="scientific">Platanthera guangdongensis</name>
    <dbReference type="NCBI Taxonomy" id="2320717"/>
    <lineage>
        <taxon>Eukaryota</taxon>
        <taxon>Viridiplantae</taxon>
        <taxon>Streptophyta</taxon>
        <taxon>Embryophyta</taxon>
        <taxon>Tracheophyta</taxon>
        <taxon>Spermatophyta</taxon>
        <taxon>Magnoliopsida</taxon>
        <taxon>Liliopsida</taxon>
        <taxon>Asparagales</taxon>
        <taxon>Orchidaceae</taxon>
        <taxon>Orchidoideae</taxon>
        <taxon>Orchideae</taxon>
        <taxon>Orchidinae</taxon>
        <taxon>Platanthera</taxon>
    </lineage>
</organism>
<feature type="region of interest" description="Disordered" evidence="10">
    <location>
        <begin position="152"/>
        <end position="184"/>
    </location>
</feature>
<keyword evidence="6" id="KW-1133">Transmembrane helix</keyword>
<dbReference type="Gene3D" id="1.50.40.10">
    <property type="entry name" value="Mitochondrial carrier domain"/>
    <property type="match status" value="1"/>
</dbReference>
<dbReference type="Proteomes" id="UP001412067">
    <property type="component" value="Unassembled WGS sequence"/>
</dbReference>
<evidence type="ECO:0000256" key="2">
    <source>
        <dbReference type="ARBA" id="ARBA00006375"/>
    </source>
</evidence>
<evidence type="ECO:0000256" key="1">
    <source>
        <dbReference type="ARBA" id="ARBA00004141"/>
    </source>
</evidence>
<dbReference type="InterPro" id="IPR050391">
    <property type="entry name" value="Mito_Metabolite_Transporter"/>
</dbReference>
<proteinExistence type="inferred from homology"/>
<dbReference type="SUPFAM" id="SSF103506">
    <property type="entry name" value="Mitochondrial carrier"/>
    <property type="match status" value="1"/>
</dbReference>
<reference evidence="11 12" key="1">
    <citation type="journal article" date="2022" name="Nat. Plants">
        <title>Genomes of leafy and leafless Platanthera orchids illuminate the evolution of mycoheterotrophy.</title>
        <authorList>
            <person name="Li M.H."/>
            <person name="Liu K.W."/>
            <person name="Li Z."/>
            <person name="Lu H.C."/>
            <person name="Ye Q.L."/>
            <person name="Zhang D."/>
            <person name="Wang J.Y."/>
            <person name="Li Y.F."/>
            <person name="Zhong Z.M."/>
            <person name="Liu X."/>
            <person name="Yu X."/>
            <person name="Liu D.K."/>
            <person name="Tu X.D."/>
            <person name="Liu B."/>
            <person name="Hao Y."/>
            <person name="Liao X.Y."/>
            <person name="Jiang Y.T."/>
            <person name="Sun W.H."/>
            <person name="Chen J."/>
            <person name="Chen Y.Q."/>
            <person name="Ai Y."/>
            <person name="Zhai J.W."/>
            <person name="Wu S.S."/>
            <person name="Zhou Z."/>
            <person name="Hsiao Y.Y."/>
            <person name="Wu W.L."/>
            <person name="Chen Y.Y."/>
            <person name="Lin Y.F."/>
            <person name="Hsu J.L."/>
            <person name="Li C.Y."/>
            <person name="Wang Z.W."/>
            <person name="Zhao X."/>
            <person name="Zhong W.Y."/>
            <person name="Ma X.K."/>
            <person name="Ma L."/>
            <person name="Huang J."/>
            <person name="Chen G.Z."/>
            <person name="Huang M.Z."/>
            <person name="Huang L."/>
            <person name="Peng D.H."/>
            <person name="Luo Y.B."/>
            <person name="Zou S.Q."/>
            <person name="Chen S.P."/>
            <person name="Lan S."/>
            <person name="Tsai W.C."/>
            <person name="Van de Peer Y."/>
            <person name="Liu Z.J."/>
        </authorList>
    </citation>
    <scope>NUCLEOTIDE SEQUENCE [LARGE SCALE GENOMIC DNA]</scope>
    <source>
        <strain evidence="11">Lor288</strain>
    </source>
</reference>
<comment type="caution">
    <text evidence="11">The sequence shown here is derived from an EMBL/GenBank/DDBJ whole genome shotgun (WGS) entry which is preliminary data.</text>
</comment>
<dbReference type="InterPro" id="IPR023395">
    <property type="entry name" value="MCP_dom_sf"/>
</dbReference>
<dbReference type="PANTHER" id="PTHR45618">
    <property type="entry name" value="MITOCHONDRIAL DICARBOXYLATE CARRIER-RELATED"/>
    <property type="match status" value="1"/>
</dbReference>
<evidence type="ECO:0000256" key="6">
    <source>
        <dbReference type="ARBA" id="ARBA00022989"/>
    </source>
</evidence>
<protein>
    <submittedName>
        <fullName evidence="11">Mitochondrial uncoupling protein 2</fullName>
    </submittedName>
</protein>
<dbReference type="InterPro" id="IPR018108">
    <property type="entry name" value="MCP_transmembrane"/>
</dbReference>
<evidence type="ECO:0000256" key="7">
    <source>
        <dbReference type="ARBA" id="ARBA00023136"/>
    </source>
</evidence>
<feature type="repeat" description="Solcar" evidence="8">
    <location>
        <begin position="38"/>
        <end position="122"/>
    </location>
</feature>
<accession>A0ABR2LSH2</accession>
<evidence type="ECO:0000256" key="5">
    <source>
        <dbReference type="ARBA" id="ARBA00022737"/>
    </source>
</evidence>